<protein>
    <submittedName>
        <fullName evidence="4">TetR/AcrR family transcriptional regulator</fullName>
    </submittedName>
</protein>
<evidence type="ECO:0000256" key="1">
    <source>
        <dbReference type="ARBA" id="ARBA00023125"/>
    </source>
</evidence>
<organism evidence="4 5">
    <name type="scientific">Microbacterium pullorum</name>
    <dbReference type="NCBI Taxonomy" id="2762236"/>
    <lineage>
        <taxon>Bacteria</taxon>
        <taxon>Bacillati</taxon>
        <taxon>Actinomycetota</taxon>
        <taxon>Actinomycetes</taxon>
        <taxon>Micrococcales</taxon>
        <taxon>Microbacteriaceae</taxon>
        <taxon>Microbacterium</taxon>
    </lineage>
</organism>
<evidence type="ECO:0000313" key="5">
    <source>
        <dbReference type="Proteomes" id="UP000648352"/>
    </source>
</evidence>
<accession>A0ABR8RZ32</accession>
<dbReference type="InterPro" id="IPR050109">
    <property type="entry name" value="HTH-type_TetR-like_transc_reg"/>
</dbReference>
<proteinExistence type="predicted"/>
<dbReference type="PROSITE" id="PS50977">
    <property type="entry name" value="HTH_TETR_2"/>
    <property type="match status" value="1"/>
</dbReference>
<evidence type="ECO:0000313" key="4">
    <source>
        <dbReference type="EMBL" id="MBD7956099.1"/>
    </source>
</evidence>
<reference evidence="4 5" key="1">
    <citation type="submission" date="2020-08" db="EMBL/GenBank/DDBJ databases">
        <title>A Genomic Blueprint of the Chicken Gut Microbiome.</title>
        <authorList>
            <person name="Gilroy R."/>
            <person name="Ravi A."/>
            <person name="Getino M."/>
            <person name="Pursley I."/>
            <person name="Horton D.L."/>
            <person name="Alikhan N.-F."/>
            <person name="Baker D."/>
            <person name="Gharbi K."/>
            <person name="Hall N."/>
            <person name="Watson M."/>
            <person name="Adriaenssens E.M."/>
            <person name="Foster-Nyarko E."/>
            <person name="Jarju S."/>
            <person name="Secka A."/>
            <person name="Antonio M."/>
            <person name="Oren A."/>
            <person name="Chaudhuri R."/>
            <person name="La Ragione R.M."/>
            <person name="Hildebrand F."/>
            <person name="Pallen M.J."/>
        </authorList>
    </citation>
    <scope>NUCLEOTIDE SEQUENCE [LARGE SCALE GENOMIC DNA]</scope>
    <source>
        <strain evidence="4 5">Sa4CUA7</strain>
    </source>
</reference>
<evidence type="ECO:0000259" key="3">
    <source>
        <dbReference type="PROSITE" id="PS50977"/>
    </source>
</evidence>
<dbReference type="PANTHER" id="PTHR30055">
    <property type="entry name" value="HTH-TYPE TRANSCRIPTIONAL REGULATOR RUTR"/>
    <property type="match status" value="1"/>
</dbReference>
<keyword evidence="5" id="KW-1185">Reference proteome</keyword>
<feature type="DNA-binding region" description="H-T-H motif" evidence="2">
    <location>
        <begin position="32"/>
        <end position="51"/>
    </location>
</feature>
<keyword evidence="1 2" id="KW-0238">DNA-binding</keyword>
<evidence type="ECO:0000256" key="2">
    <source>
        <dbReference type="PROSITE-ProRule" id="PRU00335"/>
    </source>
</evidence>
<gene>
    <name evidence="4" type="ORF">H9651_00405</name>
</gene>
<feature type="domain" description="HTH tetR-type" evidence="3">
    <location>
        <begin position="9"/>
        <end position="69"/>
    </location>
</feature>
<dbReference type="InterPro" id="IPR001647">
    <property type="entry name" value="HTH_TetR"/>
</dbReference>
<dbReference type="InterPro" id="IPR009057">
    <property type="entry name" value="Homeodomain-like_sf"/>
</dbReference>
<dbReference type="EMBL" id="JACSQP010000001">
    <property type="protein sequence ID" value="MBD7956099.1"/>
    <property type="molecule type" value="Genomic_DNA"/>
</dbReference>
<name>A0ABR8RZ32_9MICO</name>
<dbReference type="PRINTS" id="PR00455">
    <property type="entry name" value="HTHTETR"/>
</dbReference>
<dbReference type="Gene3D" id="1.10.357.10">
    <property type="entry name" value="Tetracycline Repressor, domain 2"/>
    <property type="match status" value="1"/>
</dbReference>
<dbReference type="SUPFAM" id="SSF46689">
    <property type="entry name" value="Homeodomain-like"/>
    <property type="match status" value="1"/>
</dbReference>
<dbReference type="RefSeq" id="WP_191717130.1">
    <property type="nucleotide sequence ID" value="NZ_JACSQP010000001.1"/>
</dbReference>
<dbReference type="Pfam" id="PF00440">
    <property type="entry name" value="TetR_N"/>
    <property type="match status" value="1"/>
</dbReference>
<dbReference type="Proteomes" id="UP000648352">
    <property type="component" value="Unassembled WGS sequence"/>
</dbReference>
<sequence>MRQATRSRENTRGRLMDAALEVFAEVGLDAASVEAVCERAGFTRGAFYSNFASKNELFLALVARLSEMKLEEVESRVHELEADQPQPEPTELVRRIVGLSLDDMDPALVSEIRAQALRDPQMAAAYLAWQDGLIARIAEIVSGLVDVYGLRLRLPADEVARLFVEVADDTSARAALLGLGKEEAGAMLHGRAERLATALVDPPLS</sequence>
<dbReference type="PANTHER" id="PTHR30055:SF241">
    <property type="entry name" value="TRANSCRIPTIONAL REGULATORY PROTEIN"/>
    <property type="match status" value="1"/>
</dbReference>
<comment type="caution">
    <text evidence="4">The sequence shown here is derived from an EMBL/GenBank/DDBJ whole genome shotgun (WGS) entry which is preliminary data.</text>
</comment>